<protein>
    <submittedName>
        <fullName evidence="2">Uncharacterized protein</fullName>
    </submittedName>
</protein>
<organism evidence="2 3">
    <name type="scientific">Colletotrichum lupini</name>
    <dbReference type="NCBI Taxonomy" id="145971"/>
    <lineage>
        <taxon>Eukaryota</taxon>
        <taxon>Fungi</taxon>
        <taxon>Dikarya</taxon>
        <taxon>Ascomycota</taxon>
        <taxon>Pezizomycotina</taxon>
        <taxon>Sordariomycetes</taxon>
        <taxon>Hypocreomycetidae</taxon>
        <taxon>Glomerellales</taxon>
        <taxon>Glomerellaceae</taxon>
        <taxon>Colletotrichum</taxon>
        <taxon>Colletotrichum acutatum species complex</taxon>
    </lineage>
</organism>
<dbReference type="AlphaFoldDB" id="A0A9Q8SRP9"/>
<sequence>MTLRWYQSVLSGPGSPKVTYAKRAAAANRNSIGRESDSAAPFYCLYALGSTLFVSPLDLGWTLLGLDLNYDPTIEYELDTAAVLSYTLRQAGFTKPFNLRQSQDYRRSPTLGLGSQAVLFFQIPSQRELLVPDNQLRYYCYVLGRCPYTSSLTLKRYLCRNIATSLRKRQISVFAIFERYMSMTTDGSQVERDSLSWRYGVLSPSLASAHHKWHSVRRIAIISSLSAVNFGLDRGEEFPRQSGTGDPSLVQFCIKHDGFVAAFRDIFFGRYWSRSRTCGTLLLSLWETSIITFIQAIITFIQAIITFIQAIITFIQAIIIRRSDEWALLLGKVTSSRWITSISPRKEIELVDRLHHHTGVVDLDYTILPLVLASGQKAIRGKAGTRVSLYDERKVQAEAYLDAALFQTISRTSVGNSSSASSMYVLCAFRSPRRGLTTCTGNPFIYAYIAPVTLCTVWYCVDRDWRRDGVTVTCSIWKEDTEGFSERIKQSRPAARRHSTRTLYLLYKDSKQVPPGAEYVKKVFQKTTITSSVSDDGFRGTVISFDDSGVDSRDHHSEQIR</sequence>
<reference evidence="2" key="1">
    <citation type="journal article" date="2021" name="Mol. Plant Microbe Interact.">
        <title>Complete Genome Sequence of the Plant-Pathogenic Fungus Colletotrichum lupini.</title>
        <authorList>
            <person name="Baroncelli R."/>
            <person name="Pensec F."/>
            <person name="Da Lio D."/>
            <person name="Boufleur T."/>
            <person name="Vicente I."/>
            <person name="Sarrocco S."/>
            <person name="Picot A."/>
            <person name="Baraldi E."/>
            <person name="Sukno S."/>
            <person name="Thon M."/>
            <person name="Le Floch G."/>
        </authorList>
    </citation>
    <scope>NUCLEOTIDE SEQUENCE</scope>
    <source>
        <strain evidence="2">IMI 504893</strain>
    </source>
</reference>
<accession>A0A9Q8SRP9</accession>
<keyword evidence="3" id="KW-1185">Reference proteome</keyword>
<keyword evidence="1" id="KW-0472">Membrane</keyword>
<evidence type="ECO:0000313" key="2">
    <source>
        <dbReference type="EMBL" id="UQC82332.1"/>
    </source>
</evidence>
<evidence type="ECO:0000313" key="3">
    <source>
        <dbReference type="Proteomes" id="UP000830671"/>
    </source>
</evidence>
<feature type="transmembrane region" description="Helical" evidence="1">
    <location>
        <begin position="293"/>
        <end position="320"/>
    </location>
</feature>
<keyword evidence="1" id="KW-0812">Transmembrane</keyword>
<name>A0A9Q8SRP9_9PEZI</name>
<dbReference type="Proteomes" id="UP000830671">
    <property type="component" value="Chromosome 4"/>
</dbReference>
<dbReference type="EMBL" id="CP019476">
    <property type="protein sequence ID" value="UQC82332.1"/>
    <property type="molecule type" value="Genomic_DNA"/>
</dbReference>
<dbReference type="KEGG" id="clup:CLUP02_07820"/>
<dbReference type="RefSeq" id="XP_049143955.1">
    <property type="nucleotide sequence ID" value="XM_049286812.1"/>
</dbReference>
<evidence type="ECO:0000256" key="1">
    <source>
        <dbReference type="SAM" id="Phobius"/>
    </source>
</evidence>
<dbReference type="GeneID" id="73341822"/>
<proteinExistence type="predicted"/>
<gene>
    <name evidence="2" type="ORF">CLUP02_07820</name>
</gene>
<keyword evidence="1" id="KW-1133">Transmembrane helix</keyword>